<proteinExistence type="inferred from homology"/>
<evidence type="ECO:0000259" key="17">
    <source>
        <dbReference type="SMART" id="SM00965"/>
    </source>
</evidence>
<evidence type="ECO:0000256" key="14">
    <source>
        <dbReference type="PROSITE-ProRule" id="PRU01360"/>
    </source>
</evidence>
<evidence type="ECO:0000256" key="5">
    <source>
        <dbReference type="ARBA" id="ARBA00022496"/>
    </source>
</evidence>
<feature type="signal peptide" evidence="16">
    <location>
        <begin position="1"/>
        <end position="31"/>
    </location>
</feature>
<dbReference type="InterPro" id="IPR010105">
    <property type="entry name" value="TonB_sidphr_rcpt"/>
</dbReference>
<dbReference type="InterPro" id="IPR037066">
    <property type="entry name" value="Plug_dom_sf"/>
</dbReference>
<dbReference type="Proteomes" id="UP001244295">
    <property type="component" value="Unassembled WGS sequence"/>
</dbReference>
<organism evidence="18 19">
    <name type="scientific">Variovorax boronicumulans</name>
    <dbReference type="NCBI Taxonomy" id="436515"/>
    <lineage>
        <taxon>Bacteria</taxon>
        <taxon>Pseudomonadati</taxon>
        <taxon>Pseudomonadota</taxon>
        <taxon>Betaproteobacteria</taxon>
        <taxon>Burkholderiales</taxon>
        <taxon>Comamonadaceae</taxon>
        <taxon>Variovorax</taxon>
    </lineage>
</organism>
<evidence type="ECO:0000256" key="12">
    <source>
        <dbReference type="ARBA" id="ARBA00023170"/>
    </source>
</evidence>
<keyword evidence="9" id="KW-0406">Ion transport</keyword>
<evidence type="ECO:0000313" key="19">
    <source>
        <dbReference type="Proteomes" id="UP001244295"/>
    </source>
</evidence>
<dbReference type="InterPro" id="IPR011662">
    <property type="entry name" value="Secretin/TonB_short_N"/>
</dbReference>
<evidence type="ECO:0000256" key="16">
    <source>
        <dbReference type="SAM" id="SignalP"/>
    </source>
</evidence>
<dbReference type="EMBL" id="JAUSRR010000001">
    <property type="protein sequence ID" value="MDP9921303.1"/>
    <property type="molecule type" value="Genomic_DNA"/>
</dbReference>
<evidence type="ECO:0000256" key="13">
    <source>
        <dbReference type="ARBA" id="ARBA00023237"/>
    </source>
</evidence>
<dbReference type="Pfam" id="PF00593">
    <property type="entry name" value="TonB_dep_Rec_b-barrel"/>
    <property type="match status" value="1"/>
</dbReference>
<evidence type="ECO:0000256" key="9">
    <source>
        <dbReference type="ARBA" id="ARBA00023065"/>
    </source>
</evidence>
<feature type="domain" description="Secretin/TonB short N-terminal" evidence="17">
    <location>
        <begin position="79"/>
        <end position="130"/>
    </location>
</feature>
<dbReference type="Gene3D" id="2.170.130.10">
    <property type="entry name" value="TonB-dependent receptor, plug domain"/>
    <property type="match status" value="1"/>
</dbReference>
<dbReference type="FunFam" id="2.170.130.10:FF:000010">
    <property type="entry name" value="Ferripyoverdine receptor"/>
    <property type="match status" value="1"/>
</dbReference>
<evidence type="ECO:0000256" key="3">
    <source>
        <dbReference type="ARBA" id="ARBA00022448"/>
    </source>
</evidence>
<evidence type="ECO:0000256" key="1">
    <source>
        <dbReference type="ARBA" id="ARBA00004571"/>
    </source>
</evidence>
<keyword evidence="5" id="KW-0410">Iron transport</keyword>
<dbReference type="CDD" id="cd01347">
    <property type="entry name" value="ligand_gated_channel"/>
    <property type="match status" value="1"/>
</dbReference>
<dbReference type="SMART" id="SM00965">
    <property type="entry name" value="STN"/>
    <property type="match status" value="1"/>
</dbReference>
<dbReference type="Pfam" id="PF07715">
    <property type="entry name" value="Plug"/>
    <property type="match status" value="1"/>
</dbReference>
<dbReference type="Gene3D" id="2.40.170.20">
    <property type="entry name" value="TonB-dependent receptor, beta-barrel domain"/>
    <property type="match status" value="1"/>
</dbReference>
<keyword evidence="7 16" id="KW-0732">Signal</keyword>
<dbReference type="GO" id="GO:0015344">
    <property type="term" value="F:siderophore uptake transmembrane transporter activity"/>
    <property type="evidence" value="ECO:0007669"/>
    <property type="project" value="TreeGrafter"/>
</dbReference>
<dbReference type="RefSeq" id="WP_307585057.1">
    <property type="nucleotide sequence ID" value="NZ_JAUSRQ010000008.1"/>
</dbReference>
<comment type="similarity">
    <text evidence="2 14 15">Belongs to the TonB-dependent receptor family.</text>
</comment>
<protein>
    <submittedName>
        <fullName evidence="18">Iron complex outermembrane receptor protein/outer membrane receptor for ferric coprogen and ferric-rhodotorulic acid</fullName>
    </submittedName>
</protein>
<dbReference type="PROSITE" id="PS52016">
    <property type="entry name" value="TONB_DEPENDENT_REC_3"/>
    <property type="match status" value="1"/>
</dbReference>
<evidence type="ECO:0000256" key="7">
    <source>
        <dbReference type="ARBA" id="ARBA00022729"/>
    </source>
</evidence>
<evidence type="ECO:0000256" key="15">
    <source>
        <dbReference type="RuleBase" id="RU003357"/>
    </source>
</evidence>
<name>A0AAW8DPD1_9BURK</name>
<evidence type="ECO:0000256" key="4">
    <source>
        <dbReference type="ARBA" id="ARBA00022452"/>
    </source>
</evidence>
<keyword evidence="3 14" id="KW-0813">Transport</keyword>
<keyword evidence="4 14" id="KW-1134">Transmembrane beta strand</keyword>
<keyword evidence="11 14" id="KW-0472">Membrane</keyword>
<keyword evidence="6 14" id="KW-0812">Transmembrane</keyword>
<dbReference type="PANTHER" id="PTHR32552:SF74">
    <property type="entry name" value="HYDROXAMATE SIDEROPHORE RECEPTOR FHUE"/>
    <property type="match status" value="1"/>
</dbReference>
<dbReference type="InterPro" id="IPR012910">
    <property type="entry name" value="Plug_dom"/>
</dbReference>
<keyword evidence="13 14" id="KW-0998">Cell outer membrane</keyword>
<sequence length="835" mass="90376">MARRRPSPLDSDTVSLRALSLAVHGALFAMACAAAGTVAAQTSSAPNAPAVQTEARKAYNIAPGPLDEALSSFAASAGVSITIPPALAQGKRSPGLQGQHAVGEGFARLLAGSGLEAAGGAGGSYALRRSSIGGPADTGADGSTTLAPVTVTAEAERSATTEGTRSYTARALTLGKGEQALKDIPQSVSVITRQRMDDQGLVDLRDAVNNVTGVVGVKGVGPGMVLTSRGFQIDAWQYDGVPVPRNMYSLGNWATEDTVFFDRVEVLRGASGLLQGTGSPGGAINLVRKRGQPEKTLTLTGKAGSWDHYGAQLDAGGPLNAEGTLRGRVVVDEDRSHSFTDYVWRKTRSLYGAIDYDISPDTTVGFGVSHSHAKGRPMLRGFPRYPDGTDIGLPRSVFTGALWNHSDIEQTTVYVDAEHRFNDKWKLKFSALGMNEKNSAQHQRMHGDVQADGSGLNFADWDTRFDSRKLGFDVYLRGRFDALSMQHDLTIGANYSKFESTDRYARRFSGGGNIFAIDHNRPAQNYDTIMAAGGGKSHTHYDVRQKGIYGSWRAQLAEPLTAIVGARLSWYDYLYSSQSAGFTSTVSTSGEVTPYVGLVFALNKQWSAYASYTDVFEPQTERTVSGDGLKPIIGSNYEVGLKGELMDGRLNTSLAVFRYNHTNRAVTDRDGGFACDGWYCSKSSGKVRSQGFEAEVSGEVAPRLQLTAGYTYNTTRFLEDPDNKGKIFSQWTPKHMLRVWTNYQLPGDWSRLSVGGGFSIQSHTLGYDRTYKVPGFAVWSARLAYQLTPEVALAVNINNVFDKRYYIPAYSEANGNNNYGDPRNVLFTVKYTPKL</sequence>
<gene>
    <name evidence="18" type="ORF">J2W25_000308</name>
</gene>
<dbReference type="InterPro" id="IPR000531">
    <property type="entry name" value="Beta-barrel_TonB"/>
</dbReference>
<dbReference type="SUPFAM" id="SSF56935">
    <property type="entry name" value="Porins"/>
    <property type="match status" value="1"/>
</dbReference>
<dbReference type="InterPro" id="IPR039426">
    <property type="entry name" value="TonB-dep_rcpt-like"/>
</dbReference>
<dbReference type="AlphaFoldDB" id="A0AAW8DPD1"/>
<dbReference type="Gene3D" id="3.55.50.30">
    <property type="match status" value="1"/>
</dbReference>
<evidence type="ECO:0000256" key="11">
    <source>
        <dbReference type="ARBA" id="ARBA00023136"/>
    </source>
</evidence>
<dbReference type="GO" id="GO:0038023">
    <property type="term" value="F:signaling receptor activity"/>
    <property type="evidence" value="ECO:0007669"/>
    <property type="project" value="InterPro"/>
</dbReference>
<comment type="subcellular location">
    <subcellularLocation>
        <location evidence="1 14">Cell outer membrane</location>
        <topology evidence="1 14">Multi-pass membrane protein</topology>
    </subcellularLocation>
</comment>
<evidence type="ECO:0000256" key="2">
    <source>
        <dbReference type="ARBA" id="ARBA00009810"/>
    </source>
</evidence>
<dbReference type="PANTHER" id="PTHR32552">
    <property type="entry name" value="FERRICHROME IRON RECEPTOR-RELATED"/>
    <property type="match status" value="1"/>
</dbReference>
<reference evidence="18" key="1">
    <citation type="submission" date="2023-07" db="EMBL/GenBank/DDBJ databases">
        <title>Sorghum-associated microbial communities from plants grown in Nebraska, USA.</title>
        <authorList>
            <person name="Schachtman D."/>
        </authorList>
    </citation>
    <scope>NUCLEOTIDE SEQUENCE</scope>
    <source>
        <strain evidence="18">DS2795</strain>
    </source>
</reference>
<feature type="chain" id="PRO_5043947796" evidence="16">
    <location>
        <begin position="32"/>
        <end position="835"/>
    </location>
</feature>
<comment type="caution">
    <text evidence="18">The sequence shown here is derived from an EMBL/GenBank/DDBJ whole genome shotgun (WGS) entry which is preliminary data.</text>
</comment>
<accession>A0AAW8DPD1</accession>
<evidence type="ECO:0000256" key="8">
    <source>
        <dbReference type="ARBA" id="ARBA00023004"/>
    </source>
</evidence>
<dbReference type="GO" id="GO:0015891">
    <property type="term" value="P:siderophore transport"/>
    <property type="evidence" value="ECO:0007669"/>
    <property type="project" value="InterPro"/>
</dbReference>
<evidence type="ECO:0000313" key="18">
    <source>
        <dbReference type="EMBL" id="MDP9921303.1"/>
    </source>
</evidence>
<keyword evidence="8" id="KW-0408">Iron</keyword>
<keyword evidence="10 15" id="KW-0798">TonB box</keyword>
<evidence type="ECO:0000256" key="6">
    <source>
        <dbReference type="ARBA" id="ARBA00022692"/>
    </source>
</evidence>
<dbReference type="NCBIfam" id="TIGR01783">
    <property type="entry name" value="TonB-siderophor"/>
    <property type="match status" value="1"/>
</dbReference>
<evidence type="ECO:0000256" key="10">
    <source>
        <dbReference type="ARBA" id="ARBA00023077"/>
    </source>
</evidence>
<keyword evidence="12 18" id="KW-0675">Receptor</keyword>
<dbReference type="GO" id="GO:0009279">
    <property type="term" value="C:cell outer membrane"/>
    <property type="evidence" value="ECO:0007669"/>
    <property type="project" value="UniProtKB-SubCell"/>
</dbReference>
<dbReference type="InterPro" id="IPR036942">
    <property type="entry name" value="Beta-barrel_TonB_sf"/>
</dbReference>
<dbReference type="PROSITE" id="PS51257">
    <property type="entry name" value="PROKAR_LIPOPROTEIN"/>
    <property type="match status" value="1"/>
</dbReference>